<name>A0AA39MMI0_9AGAR</name>
<sequence>MQRLKTRIRKKRQQKPALLAQDNFPAWPQLTDVKEMKATDGDLSAATDYLTSLEKQAVDDIDAECLFEDPEAQIDSSDESSKVSRRTYISQVSVSVRRAPDPIEEDGFANIPDDESKRLLVAVLFGCHRLTLHQRGIFEDPYIRNIGKMERRNPVNLFNSLKMTLQRADKTKIILTLGDIIHRQPSLLGRRCVVVVCSPASRPGPELAVKIQ</sequence>
<evidence type="ECO:0000313" key="1">
    <source>
        <dbReference type="EMBL" id="KAK0440251.1"/>
    </source>
</evidence>
<gene>
    <name evidence="1" type="ORF">EV421DRAFT_1816274</name>
</gene>
<dbReference type="AlphaFoldDB" id="A0AA39MMI0"/>
<keyword evidence="2" id="KW-1185">Reference proteome</keyword>
<organism evidence="1 2">
    <name type="scientific">Armillaria borealis</name>
    <dbReference type="NCBI Taxonomy" id="47425"/>
    <lineage>
        <taxon>Eukaryota</taxon>
        <taxon>Fungi</taxon>
        <taxon>Dikarya</taxon>
        <taxon>Basidiomycota</taxon>
        <taxon>Agaricomycotina</taxon>
        <taxon>Agaricomycetes</taxon>
        <taxon>Agaricomycetidae</taxon>
        <taxon>Agaricales</taxon>
        <taxon>Marasmiineae</taxon>
        <taxon>Physalacriaceae</taxon>
        <taxon>Armillaria</taxon>
    </lineage>
</organism>
<accession>A0AA39MMI0</accession>
<dbReference type="Proteomes" id="UP001175226">
    <property type="component" value="Unassembled WGS sequence"/>
</dbReference>
<dbReference type="EMBL" id="JAUEPT010000034">
    <property type="protein sequence ID" value="KAK0440251.1"/>
    <property type="molecule type" value="Genomic_DNA"/>
</dbReference>
<protein>
    <submittedName>
        <fullName evidence="1">Uncharacterized protein</fullName>
    </submittedName>
</protein>
<comment type="caution">
    <text evidence="1">The sequence shown here is derived from an EMBL/GenBank/DDBJ whole genome shotgun (WGS) entry which is preliminary data.</text>
</comment>
<reference evidence="1" key="1">
    <citation type="submission" date="2023-06" db="EMBL/GenBank/DDBJ databases">
        <authorList>
            <consortium name="Lawrence Berkeley National Laboratory"/>
            <person name="Ahrendt S."/>
            <person name="Sahu N."/>
            <person name="Indic B."/>
            <person name="Wong-Bajracharya J."/>
            <person name="Merenyi Z."/>
            <person name="Ke H.-M."/>
            <person name="Monk M."/>
            <person name="Kocsube S."/>
            <person name="Drula E."/>
            <person name="Lipzen A."/>
            <person name="Balint B."/>
            <person name="Henrissat B."/>
            <person name="Andreopoulos B."/>
            <person name="Martin F.M."/>
            <person name="Harder C.B."/>
            <person name="Rigling D."/>
            <person name="Ford K.L."/>
            <person name="Foster G.D."/>
            <person name="Pangilinan J."/>
            <person name="Papanicolaou A."/>
            <person name="Barry K."/>
            <person name="LaButti K."/>
            <person name="Viragh M."/>
            <person name="Koriabine M."/>
            <person name="Yan M."/>
            <person name="Riley R."/>
            <person name="Champramary S."/>
            <person name="Plett K.L."/>
            <person name="Tsai I.J."/>
            <person name="Slot J."/>
            <person name="Sipos G."/>
            <person name="Plett J."/>
            <person name="Nagy L.G."/>
            <person name="Grigoriev I.V."/>
        </authorList>
    </citation>
    <scope>NUCLEOTIDE SEQUENCE</scope>
    <source>
        <strain evidence="1">FPL87.14</strain>
    </source>
</reference>
<evidence type="ECO:0000313" key="2">
    <source>
        <dbReference type="Proteomes" id="UP001175226"/>
    </source>
</evidence>
<proteinExistence type="predicted"/>